<reference evidence="1" key="1">
    <citation type="submission" date="2022-10" db="EMBL/GenBank/DDBJ databases">
        <authorList>
            <person name="Hyden B.L."/>
            <person name="Feng K."/>
            <person name="Yates T."/>
            <person name="Jawdy S."/>
            <person name="Smart L.B."/>
            <person name="Muchero W."/>
        </authorList>
    </citation>
    <scope>NUCLEOTIDE SEQUENCE</scope>
    <source>
        <tissue evidence="1">Shoot tip</tissue>
    </source>
</reference>
<keyword evidence="2" id="KW-1185">Reference proteome</keyword>
<gene>
    <name evidence="1" type="ORF">OIU77_015402</name>
</gene>
<accession>A0ABQ8ZH24</accession>
<protein>
    <submittedName>
        <fullName evidence="1">Uncharacterized protein</fullName>
    </submittedName>
</protein>
<organism evidence="1 2">
    <name type="scientific">Salix suchowensis</name>
    <dbReference type="NCBI Taxonomy" id="1278906"/>
    <lineage>
        <taxon>Eukaryota</taxon>
        <taxon>Viridiplantae</taxon>
        <taxon>Streptophyta</taxon>
        <taxon>Embryophyta</taxon>
        <taxon>Tracheophyta</taxon>
        <taxon>Spermatophyta</taxon>
        <taxon>Magnoliopsida</taxon>
        <taxon>eudicotyledons</taxon>
        <taxon>Gunneridae</taxon>
        <taxon>Pentapetalae</taxon>
        <taxon>rosids</taxon>
        <taxon>fabids</taxon>
        <taxon>Malpighiales</taxon>
        <taxon>Salicaceae</taxon>
        <taxon>Saliceae</taxon>
        <taxon>Salix</taxon>
    </lineage>
</organism>
<proteinExistence type="predicted"/>
<reference evidence="1" key="2">
    <citation type="journal article" date="2023" name="Int. J. Mol. Sci.">
        <title>De Novo Assembly and Annotation of 11 Diverse Shrub Willow (Salix) Genomes Reveals Novel Gene Organization in Sex-Linked Regions.</title>
        <authorList>
            <person name="Hyden B."/>
            <person name="Feng K."/>
            <person name="Yates T.B."/>
            <person name="Jawdy S."/>
            <person name="Cereghino C."/>
            <person name="Smart L.B."/>
            <person name="Muchero W."/>
        </authorList>
    </citation>
    <scope>NUCLEOTIDE SEQUENCE</scope>
    <source>
        <tissue evidence="1">Shoot tip</tissue>
    </source>
</reference>
<name>A0ABQ8ZH24_9ROSI</name>
<evidence type="ECO:0000313" key="1">
    <source>
        <dbReference type="EMBL" id="KAJ6301086.1"/>
    </source>
</evidence>
<dbReference type="Proteomes" id="UP001141253">
    <property type="component" value="Chromosome 16"/>
</dbReference>
<sequence length="82" mass="9287">MKEPAKQPIEACMPREKEENDPFESCMHQITAQSQILEKAIMAMKLAHDHVEGRFSPARPLKIEYDSSEALDATLRPFSTNA</sequence>
<dbReference type="EMBL" id="JAPFFI010000027">
    <property type="protein sequence ID" value="KAJ6301086.1"/>
    <property type="molecule type" value="Genomic_DNA"/>
</dbReference>
<comment type="caution">
    <text evidence="1">The sequence shown here is derived from an EMBL/GenBank/DDBJ whole genome shotgun (WGS) entry which is preliminary data.</text>
</comment>
<evidence type="ECO:0000313" key="2">
    <source>
        <dbReference type="Proteomes" id="UP001141253"/>
    </source>
</evidence>